<feature type="region of interest" description="Disordered" evidence="8">
    <location>
        <begin position="436"/>
        <end position="455"/>
    </location>
</feature>
<dbReference type="AlphaFoldDB" id="A0AAW0NAT1"/>
<evidence type="ECO:0000256" key="6">
    <source>
        <dbReference type="ARBA" id="ARBA00023306"/>
    </source>
</evidence>
<reference evidence="12" key="1">
    <citation type="submission" date="2024-04" db="EMBL/GenBank/DDBJ databases">
        <title>Salinicola lusitanus LLJ914,a marine bacterium isolated from the Okinawa Trough.</title>
        <authorList>
            <person name="Li J."/>
        </authorList>
    </citation>
    <scope>NUCLEOTIDE SEQUENCE [LARGE SCALE GENOMIC DNA]</scope>
</reference>
<feature type="domain" description="SAS-6 coiled-coil" evidence="10">
    <location>
        <begin position="142"/>
        <end position="171"/>
    </location>
</feature>
<evidence type="ECO:0000256" key="3">
    <source>
        <dbReference type="ARBA" id="ARBA00022490"/>
    </source>
</evidence>
<evidence type="ECO:0000313" key="11">
    <source>
        <dbReference type="EMBL" id="KAK7889145.1"/>
    </source>
</evidence>
<dbReference type="GO" id="GO:0005813">
    <property type="term" value="C:centrosome"/>
    <property type="evidence" value="ECO:0007669"/>
    <property type="project" value="UniProtKB-SubCell"/>
</dbReference>
<proteinExistence type="predicted"/>
<dbReference type="Gene3D" id="2.170.210.20">
    <property type="entry name" value="Spindle assembly abnormal protein 6, N-terminal domain"/>
    <property type="match status" value="1"/>
</dbReference>
<dbReference type="Pfam" id="PF16531">
    <property type="entry name" value="SAS-6_N"/>
    <property type="match status" value="1"/>
</dbReference>
<dbReference type="GO" id="GO:0007099">
    <property type="term" value="P:centriole replication"/>
    <property type="evidence" value="ECO:0007669"/>
    <property type="project" value="TreeGrafter"/>
</dbReference>
<evidence type="ECO:0000259" key="10">
    <source>
        <dbReference type="Pfam" id="PF18594"/>
    </source>
</evidence>
<feature type="coiled-coil region" evidence="7">
    <location>
        <begin position="281"/>
        <end position="308"/>
    </location>
</feature>
<comment type="caution">
    <text evidence="11">The sequence shown here is derived from an EMBL/GenBank/DDBJ whole genome shotgun (WGS) entry which is preliminary data.</text>
</comment>
<evidence type="ECO:0000256" key="8">
    <source>
        <dbReference type="SAM" id="MobiDB-lite"/>
    </source>
</evidence>
<feature type="compositionally biased region" description="Basic and acidic residues" evidence="8">
    <location>
        <begin position="213"/>
        <end position="235"/>
    </location>
</feature>
<dbReference type="InterPro" id="IPR041513">
    <property type="entry name" value="SAS6_CC"/>
</dbReference>
<gene>
    <name evidence="11" type="ORF">WMY93_024705</name>
</gene>
<dbReference type="GO" id="GO:0007283">
    <property type="term" value="P:spermatogenesis"/>
    <property type="evidence" value="ECO:0007669"/>
    <property type="project" value="TreeGrafter"/>
</dbReference>
<evidence type="ECO:0000313" key="12">
    <source>
        <dbReference type="Proteomes" id="UP001460270"/>
    </source>
</evidence>
<protein>
    <recommendedName>
        <fullName evidence="2">Spindle assembly abnormal protein 6 homolog</fullName>
    </recommendedName>
</protein>
<keyword evidence="6" id="KW-0131">Cell cycle</keyword>
<dbReference type="InterPro" id="IPR038558">
    <property type="entry name" value="SAS-6_N_sf"/>
</dbReference>
<dbReference type="Pfam" id="PF18594">
    <property type="entry name" value="Sas6_CC"/>
    <property type="match status" value="1"/>
</dbReference>
<dbReference type="Proteomes" id="UP001460270">
    <property type="component" value="Unassembled WGS sequence"/>
</dbReference>
<feature type="region of interest" description="Disordered" evidence="8">
    <location>
        <begin position="213"/>
        <end position="243"/>
    </location>
</feature>
<sequence length="532" mass="59704">MEQLFSKALSVSVRSRDSEERKSTIRVTIDLQLSATTVHKRTLCVRLTDDKDPYFLFTLSISEEDFQSLKVQQGLLVDFGSFPQKFIGAAAPVVTASKSPTAPGSCCSCVLRPPRPGVAQCGGDERFQTPEPLSLRLSPGSDREVKDYLASCLSRLKEEKEALELRLKRTEEDLSRQLSCTQQTLCEKSKELDKLRSEWTDQPARVQPLLRGAAERERERTGGKREGLELQRRLQEQSTSSGRSWRTAIAAALRSFSPDSRSWRLPVENSLRGSTRNESSIRDLRMKLVAAEEESQRSKQQVLSLRRDNGVLDSQCHEKERALNQLQMRTAVIKDIYSVLMCCVPASIEENAEAKDLQIKKLEKEGRHSSRSEKRTSRKKEGREGQQQIRERDQQVCALKDQLESTLQKLNESREVLKTNENVISWLNKQLNERQLSDRQVSRATPLEPSSVSAAGKSPLYPVSRVTLPPVGGALSSPADLRGTTQLDPAGLDSKYFERMDSIPIYGLTTSLPNKDVPRPVKASLPSAYFSA</sequence>
<keyword evidence="12" id="KW-1185">Reference proteome</keyword>
<dbReference type="PANTHER" id="PTHR44281:SF4">
    <property type="entry name" value="SPINDLE ASSEMBLY ABNORMAL PROTEIN 6 HOMOLOG"/>
    <property type="match status" value="1"/>
</dbReference>
<evidence type="ECO:0000256" key="7">
    <source>
        <dbReference type="SAM" id="Coils"/>
    </source>
</evidence>
<keyword evidence="3" id="KW-0963">Cytoplasm</keyword>
<accession>A0AAW0NAT1</accession>
<dbReference type="EMBL" id="JBBPFD010000018">
    <property type="protein sequence ID" value="KAK7889145.1"/>
    <property type="molecule type" value="Genomic_DNA"/>
</dbReference>
<comment type="subcellular location">
    <subcellularLocation>
        <location evidence="1">Cytoplasm</location>
        <location evidence="1">Cytoskeleton</location>
        <location evidence="1">Microtubule organizing center</location>
        <location evidence="1">Centrosome</location>
    </subcellularLocation>
</comment>
<evidence type="ECO:0000256" key="5">
    <source>
        <dbReference type="ARBA" id="ARBA00023212"/>
    </source>
</evidence>
<dbReference type="CDD" id="cd10142">
    <property type="entry name" value="HD_SAS6_N"/>
    <property type="match status" value="1"/>
</dbReference>
<feature type="compositionally biased region" description="Polar residues" evidence="8">
    <location>
        <begin position="442"/>
        <end position="453"/>
    </location>
</feature>
<feature type="domain" description="Spindle assembly abnormal protein 6 N-terminal" evidence="9">
    <location>
        <begin position="4"/>
        <end position="87"/>
    </location>
</feature>
<evidence type="ECO:0000259" key="9">
    <source>
        <dbReference type="Pfam" id="PF16531"/>
    </source>
</evidence>
<dbReference type="GO" id="GO:0005814">
    <property type="term" value="C:centriole"/>
    <property type="evidence" value="ECO:0007669"/>
    <property type="project" value="TreeGrafter"/>
</dbReference>
<name>A0AAW0NAT1_9GOBI</name>
<keyword evidence="5" id="KW-0206">Cytoskeleton</keyword>
<organism evidence="11 12">
    <name type="scientific">Mugilogobius chulae</name>
    <name type="common">yellowstripe goby</name>
    <dbReference type="NCBI Taxonomy" id="88201"/>
    <lineage>
        <taxon>Eukaryota</taxon>
        <taxon>Metazoa</taxon>
        <taxon>Chordata</taxon>
        <taxon>Craniata</taxon>
        <taxon>Vertebrata</taxon>
        <taxon>Euteleostomi</taxon>
        <taxon>Actinopterygii</taxon>
        <taxon>Neopterygii</taxon>
        <taxon>Teleostei</taxon>
        <taxon>Neoteleostei</taxon>
        <taxon>Acanthomorphata</taxon>
        <taxon>Gobiaria</taxon>
        <taxon>Gobiiformes</taxon>
        <taxon>Gobioidei</taxon>
        <taxon>Gobiidae</taxon>
        <taxon>Gobionellinae</taxon>
        <taxon>Mugilogobius</taxon>
    </lineage>
</organism>
<evidence type="ECO:0000256" key="4">
    <source>
        <dbReference type="ARBA" id="ARBA00023054"/>
    </source>
</evidence>
<keyword evidence="4 7" id="KW-0175">Coiled coil</keyword>
<feature type="region of interest" description="Disordered" evidence="8">
    <location>
        <begin position="360"/>
        <end position="393"/>
    </location>
</feature>
<evidence type="ECO:0000256" key="2">
    <source>
        <dbReference type="ARBA" id="ARBA00020407"/>
    </source>
</evidence>
<evidence type="ECO:0000256" key="1">
    <source>
        <dbReference type="ARBA" id="ARBA00004300"/>
    </source>
</evidence>
<dbReference type="InterPro" id="IPR032396">
    <property type="entry name" value="SAS-6_N"/>
</dbReference>
<dbReference type="PANTHER" id="PTHR44281">
    <property type="entry name" value="SPINDLE ASSEMBLY ABNORMAL PROTEIN 6 HOMOLOG"/>
    <property type="match status" value="1"/>
</dbReference>